<reference evidence="6" key="1">
    <citation type="submission" date="2017-07" db="EMBL/GenBank/DDBJ databases">
        <authorList>
            <person name="Varghese N."/>
            <person name="Submissions S."/>
        </authorList>
    </citation>
    <scope>NUCLEOTIDE SEQUENCE [LARGE SCALE GENOMIC DNA]</scope>
    <source>
        <strain evidence="6">NLAE-zl-C134</strain>
    </source>
</reference>
<evidence type="ECO:0000259" key="4">
    <source>
        <dbReference type="PROSITE" id="PS01124"/>
    </source>
</evidence>
<dbReference type="InterPro" id="IPR014710">
    <property type="entry name" value="RmlC-like_jellyroll"/>
</dbReference>
<dbReference type="GO" id="GO:0003700">
    <property type="term" value="F:DNA-binding transcription factor activity"/>
    <property type="evidence" value="ECO:0007669"/>
    <property type="project" value="InterPro"/>
</dbReference>
<sequence length="299" mass="35256">MSEFSGKSDGFKDERYIIIPTESFADYVEHPLVKALYPTDVGFFPKAKAHYKEREEGADQYILIYCIEGAGTVYVDGKSYPVKKAEAFCIPRGRRHRYYADKDNPWSILWVHFKGENTRYFPLDECRTVQINSKYSENRMTGFFNLIFRVLERNYTMGNFIYLSQVLSLLLSEVYYREKVDESSVQNKHVTMVIRFMYKNLVRQLTLEEISLEVQLSKSYLNSIFKDQTGRSPVDFFIHLKMQEACKLLESTDMYIYEISVKLGYTDPYYFSRIFKKMVGVSPKEYRNGDYLFTLQNSP</sequence>
<dbReference type="Gene3D" id="2.60.120.10">
    <property type="entry name" value="Jelly Rolls"/>
    <property type="match status" value="1"/>
</dbReference>
<evidence type="ECO:0000256" key="1">
    <source>
        <dbReference type="ARBA" id="ARBA00023015"/>
    </source>
</evidence>
<evidence type="ECO:0000313" key="6">
    <source>
        <dbReference type="Proteomes" id="UP000254051"/>
    </source>
</evidence>
<dbReference type="InterPro" id="IPR003313">
    <property type="entry name" value="AraC-bd"/>
</dbReference>
<dbReference type="InterPro" id="IPR020449">
    <property type="entry name" value="Tscrpt_reg_AraC-type_HTH"/>
</dbReference>
<dbReference type="Pfam" id="PF02311">
    <property type="entry name" value="AraC_binding"/>
    <property type="match status" value="1"/>
</dbReference>
<protein>
    <submittedName>
        <fullName evidence="5">AraC-type DNA-binding protein</fullName>
    </submittedName>
</protein>
<dbReference type="GO" id="GO:0043565">
    <property type="term" value="F:sequence-specific DNA binding"/>
    <property type="evidence" value="ECO:0007669"/>
    <property type="project" value="InterPro"/>
</dbReference>
<organism evidence="5 6">
    <name type="scientific">Faecalicatena contorta</name>
    <dbReference type="NCBI Taxonomy" id="39482"/>
    <lineage>
        <taxon>Bacteria</taxon>
        <taxon>Bacillati</taxon>
        <taxon>Bacillota</taxon>
        <taxon>Clostridia</taxon>
        <taxon>Lachnospirales</taxon>
        <taxon>Lachnospiraceae</taxon>
        <taxon>Faecalicatena</taxon>
    </lineage>
</organism>
<dbReference type="SUPFAM" id="SSF51215">
    <property type="entry name" value="Regulatory protein AraC"/>
    <property type="match status" value="1"/>
</dbReference>
<evidence type="ECO:0000256" key="2">
    <source>
        <dbReference type="ARBA" id="ARBA00023125"/>
    </source>
</evidence>
<name>A0A315ZVE3_9FIRM</name>
<keyword evidence="2 5" id="KW-0238">DNA-binding</keyword>
<dbReference type="PANTHER" id="PTHR43280">
    <property type="entry name" value="ARAC-FAMILY TRANSCRIPTIONAL REGULATOR"/>
    <property type="match status" value="1"/>
</dbReference>
<dbReference type="CDD" id="cd06986">
    <property type="entry name" value="cupin_MmsR-like_N"/>
    <property type="match status" value="1"/>
</dbReference>
<accession>A0A315ZVE3</accession>
<dbReference type="SUPFAM" id="SSF46689">
    <property type="entry name" value="Homeodomain-like"/>
    <property type="match status" value="2"/>
</dbReference>
<keyword evidence="6" id="KW-1185">Reference proteome</keyword>
<dbReference type="EMBL" id="UHJJ01000008">
    <property type="protein sequence ID" value="SUQ14927.1"/>
    <property type="molecule type" value="Genomic_DNA"/>
</dbReference>
<dbReference type="RefSeq" id="WP_109712257.1">
    <property type="nucleotide sequence ID" value="NZ_QGDS01000008.1"/>
</dbReference>
<dbReference type="Gene3D" id="1.10.10.60">
    <property type="entry name" value="Homeodomain-like"/>
    <property type="match status" value="2"/>
</dbReference>
<dbReference type="InterPro" id="IPR018062">
    <property type="entry name" value="HTH_AraC-typ_CS"/>
</dbReference>
<keyword evidence="3" id="KW-0804">Transcription</keyword>
<dbReference type="OrthoDB" id="625043at2"/>
<dbReference type="AlphaFoldDB" id="A0A315ZVE3"/>
<keyword evidence="1" id="KW-0805">Transcription regulation</keyword>
<dbReference type="PROSITE" id="PS01124">
    <property type="entry name" value="HTH_ARAC_FAMILY_2"/>
    <property type="match status" value="1"/>
</dbReference>
<dbReference type="InterPro" id="IPR037923">
    <property type="entry name" value="HTH-like"/>
</dbReference>
<dbReference type="PRINTS" id="PR00032">
    <property type="entry name" value="HTHARAC"/>
</dbReference>
<dbReference type="Pfam" id="PF12833">
    <property type="entry name" value="HTH_18"/>
    <property type="match status" value="1"/>
</dbReference>
<feature type="domain" description="HTH araC/xylS-type" evidence="4">
    <location>
        <begin position="191"/>
        <end position="289"/>
    </location>
</feature>
<proteinExistence type="predicted"/>
<evidence type="ECO:0000256" key="3">
    <source>
        <dbReference type="ARBA" id="ARBA00023163"/>
    </source>
</evidence>
<evidence type="ECO:0000313" key="5">
    <source>
        <dbReference type="EMBL" id="SUQ14927.1"/>
    </source>
</evidence>
<dbReference type="InterPro" id="IPR009057">
    <property type="entry name" value="Homeodomain-like_sf"/>
</dbReference>
<dbReference type="PANTHER" id="PTHR43280:SF30">
    <property type="entry name" value="MMSAB OPERON REGULATORY PROTEIN"/>
    <property type="match status" value="1"/>
</dbReference>
<dbReference type="Proteomes" id="UP000254051">
    <property type="component" value="Unassembled WGS sequence"/>
</dbReference>
<gene>
    <name evidence="5" type="ORF">SAMN05216529_108152</name>
</gene>
<dbReference type="PROSITE" id="PS00041">
    <property type="entry name" value="HTH_ARAC_FAMILY_1"/>
    <property type="match status" value="1"/>
</dbReference>
<dbReference type="InterPro" id="IPR018060">
    <property type="entry name" value="HTH_AraC"/>
</dbReference>
<dbReference type="SMART" id="SM00342">
    <property type="entry name" value="HTH_ARAC"/>
    <property type="match status" value="1"/>
</dbReference>